<keyword evidence="1 5" id="KW-0732">Signal</keyword>
<organism evidence="7 8">
    <name type="scientific">Trichonephila clavata</name>
    <name type="common">Joro spider</name>
    <name type="synonym">Nephila clavata</name>
    <dbReference type="NCBI Taxonomy" id="2740835"/>
    <lineage>
        <taxon>Eukaryota</taxon>
        <taxon>Metazoa</taxon>
        <taxon>Ecdysozoa</taxon>
        <taxon>Arthropoda</taxon>
        <taxon>Chelicerata</taxon>
        <taxon>Arachnida</taxon>
        <taxon>Araneae</taxon>
        <taxon>Araneomorphae</taxon>
        <taxon>Entelegynae</taxon>
        <taxon>Araneoidea</taxon>
        <taxon>Nephilidae</taxon>
        <taxon>Trichonephila</taxon>
    </lineage>
</organism>
<feature type="signal peptide" evidence="5">
    <location>
        <begin position="1"/>
        <end position="20"/>
    </location>
</feature>
<dbReference type="EMBL" id="BMAO01009486">
    <property type="protein sequence ID" value="GFR31190.1"/>
    <property type="molecule type" value="Genomic_DNA"/>
</dbReference>
<keyword evidence="2" id="KW-1015">Disulfide bond</keyword>
<evidence type="ECO:0000259" key="6">
    <source>
        <dbReference type="PROSITE" id="PS50835"/>
    </source>
</evidence>
<sequence length="160" mass="17651">MAAVSAMLYFLLSWLGLTVPRENSDVNAFVSTRITLGTPYPQVGQPLQIDCHVTGPAGVRVTWHKDGQLLSSSSRIKILSNHTLIISRAENQDSGSYICSAKYQNSQSSSSIYIRVNARLQSDDMDQAQGKPPSMCHPRDCSRRCPGGRGTCRWGYCECH</sequence>
<evidence type="ECO:0000256" key="4">
    <source>
        <dbReference type="ARBA" id="ARBA00023319"/>
    </source>
</evidence>
<dbReference type="AlphaFoldDB" id="A0A8X6HZ13"/>
<keyword evidence="3" id="KW-0325">Glycoprotein</keyword>
<comment type="caution">
    <text evidence="7">The sequence shown here is derived from an EMBL/GenBank/DDBJ whole genome shotgun (WGS) entry which is preliminary data.</text>
</comment>
<proteinExistence type="predicted"/>
<dbReference type="Pfam" id="PF07679">
    <property type="entry name" value="I-set"/>
    <property type="match status" value="1"/>
</dbReference>
<dbReference type="PANTHER" id="PTHR44337:SF8">
    <property type="entry name" value="IMMUNOGLOBULIN SUBTYPE DOMAIN-CONTAINING PROTEIN"/>
    <property type="match status" value="1"/>
</dbReference>
<dbReference type="Gene3D" id="2.60.40.10">
    <property type="entry name" value="Immunoglobulins"/>
    <property type="match status" value="1"/>
</dbReference>
<protein>
    <recommendedName>
        <fullName evidence="6">Ig-like domain-containing protein</fullName>
    </recommendedName>
</protein>
<dbReference type="InterPro" id="IPR052598">
    <property type="entry name" value="IgSF_CEA-related"/>
</dbReference>
<feature type="domain" description="Ig-like" evidence="6">
    <location>
        <begin position="20"/>
        <end position="115"/>
    </location>
</feature>
<dbReference type="Proteomes" id="UP000887116">
    <property type="component" value="Unassembled WGS sequence"/>
</dbReference>
<dbReference type="OrthoDB" id="6435119at2759"/>
<evidence type="ECO:0000313" key="8">
    <source>
        <dbReference type="Proteomes" id="UP000887116"/>
    </source>
</evidence>
<dbReference type="InterPro" id="IPR003599">
    <property type="entry name" value="Ig_sub"/>
</dbReference>
<dbReference type="InterPro" id="IPR013783">
    <property type="entry name" value="Ig-like_fold"/>
</dbReference>
<keyword evidence="4" id="KW-0393">Immunoglobulin domain</keyword>
<dbReference type="PROSITE" id="PS50835">
    <property type="entry name" value="IG_LIKE"/>
    <property type="match status" value="1"/>
</dbReference>
<dbReference type="PANTHER" id="PTHR44337">
    <property type="entry name" value="CARCINOEMBRYONIC ANTIGEN-RELATED CELL ADHESION MOLECULE 8"/>
    <property type="match status" value="1"/>
</dbReference>
<dbReference type="SMART" id="SM00408">
    <property type="entry name" value="IGc2"/>
    <property type="match status" value="1"/>
</dbReference>
<evidence type="ECO:0000256" key="3">
    <source>
        <dbReference type="ARBA" id="ARBA00023180"/>
    </source>
</evidence>
<evidence type="ECO:0000313" key="7">
    <source>
        <dbReference type="EMBL" id="GFR31190.1"/>
    </source>
</evidence>
<name>A0A8X6HZ13_TRICU</name>
<dbReference type="InterPro" id="IPR003598">
    <property type="entry name" value="Ig_sub2"/>
</dbReference>
<dbReference type="SUPFAM" id="SSF48726">
    <property type="entry name" value="Immunoglobulin"/>
    <property type="match status" value="1"/>
</dbReference>
<dbReference type="SMART" id="SM00409">
    <property type="entry name" value="IG"/>
    <property type="match status" value="1"/>
</dbReference>
<dbReference type="InterPro" id="IPR007110">
    <property type="entry name" value="Ig-like_dom"/>
</dbReference>
<gene>
    <name evidence="7" type="ORF">TNCT_297211</name>
</gene>
<accession>A0A8X6HZ13</accession>
<dbReference type="InterPro" id="IPR013098">
    <property type="entry name" value="Ig_I-set"/>
</dbReference>
<evidence type="ECO:0000256" key="1">
    <source>
        <dbReference type="ARBA" id="ARBA00022729"/>
    </source>
</evidence>
<feature type="chain" id="PRO_5036466738" description="Ig-like domain-containing protein" evidence="5">
    <location>
        <begin position="21"/>
        <end position="160"/>
    </location>
</feature>
<keyword evidence="8" id="KW-1185">Reference proteome</keyword>
<reference evidence="7" key="1">
    <citation type="submission" date="2020-07" db="EMBL/GenBank/DDBJ databases">
        <title>Multicomponent nature underlies the extraordinary mechanical properties of spider dragline silk.</title>
        <authorList>
            <person name="Kono N."/>
            <person name="Nakamura H."/>
            <person name="Mori M."/>
            <person name="Yoshida Y."/>
            <person name="Ohtoshi R."/>
            <person name="Malay A.D."/>
            <person name="Moran D.A.P."/>
            <person name="Tomita M."/>
            <person name="Numata K."/>
            <person name="Arakawa K."/>
        </authorList>
    </citation>
    <scope>NUCLEOTIDE SEQUENCE</scope>
</reference>
<evidence type="ECO:0000256" key="5">
    <source>
        <dbReference type="SAM" id="SignalP"/>
    </source>
</evidence>
<dbReference type="InterPro" id="IPR036179">
    <property type="entry name" value="Ig-like_dom_sf"/>
</dbReference>
<evidence type="ECO:0000256" key="2">
    <source>
        <dbReference type="ARBA" id="ARBA00023157"/>
    </source>
</evidence>